<dbReference type="AlphaFoldDB" id="A0A1I3WYH6"/>
<name>A0A1I3WYH6_9PSEU</name>
<sequence>MAEKFFLDPAALARETQALRGTGRRLSVAVEKLNAVLDRHDGCWGKDDIGEAFEKNYAASARETRGYNKDAADGIVQVSDDLDKDSELFQSVDEDNAERIDRSQQ</sequence>
<dbReference type="Gene3D" id="1.10.287.1060">
    <property type="entry name" value="ESAT-6-like"/>
    <property type="match status" value="1"/>
</dbReference>
<accession>A0A1I3WYH6</accession>
<keyword evidence="2" id="KW-1185">Reference proteome</keyword>
<dbReference type="Proteomes" id="UP000199025">
    <property type="component" value="Unassembled WGS sequence"/>
</dbReference>
<dbReference type="OrthoDB" id="4562539at2"/>
<protein>
    <recommendedName>
        <fullName evidence="3">WXG100 family type VII secretion target</fullName>
    </recommendedName>
</protein>
<dbReference type="EMBL" id="FORP01000014">
    <property type="protein sequence ID" value="SFK12169.1"/>
    <property type="molecule type" value="Genomic_DNA"/>
</dbReference>
<dbReference type="RefSeq" id="WP_091510894.1">
    <property type="nucleotide sequence ID" value="NZ_CBDRCA010000025.1"/>
</dbReference>
<evidence type="ECO:0000313" key="1">
    <source>
        <dbReference type="EMBL" id="SFK12169.1"/>
    </source>
</evidence>
<dbReference type="STRING" id="115433.SAMN05421835_11434"/>
<proteinExistence type="predicted"/>
<evidence type="ECO:0000313" key="2">
    <source>
        <dbReference type="Proteomes" id="UP000199025"/>
    </source>
</evidence>
<evidence type="ECO:0008006" key="3">
    <source>
        <dbReference type="Google" id="ProtNLM"/>
    </source>
</evidence>
<organism evidence="1 2">
    <name type="scientific">Amycolatopsis sacchari</name>
    <dbReference type="NCBI Taxonomy" id="115433"/>
    <lineage>
        <taxon>Bacteria</taxon>
        <taxon>Bacillati</taxon>
        <taxon>Actinomycetota</taxon>
        <taxon>Actinomycetes</taxon>
        <taxon>Pseudonocardiales</taxon>
        <taxon>Pseudonocardiaceae</taxon>
        <taxon>Amycolatopsis</taxon>
    </lineage>
</organism>
<reference evidence="1 2" key="1">
    <citation type="submission" date="2016-10" db="EMBL/GenBank/DDBJ databases">
        <authorList>
            <person name="de Groot N.N."/>
        </authorList>
    </citation>
    <scope>NUCLEOTIDE SEQUENCE [LARGE SCALE GENOMIC DNA]</scope>
    <source>
        <strain evidence="1 2">DSM 44468</strain>
    </source>
</reference>
<gene>
    <name evidence="1" type="ORF">SAMN05421835_11434</name>
</gene>